<dbReference type="Gene3D" id="3.20.20.80">
    <property type="entry name" value="Glycosidases"/>
    <property type="match status" value="2"/>
</dbReference>
<evidence type="ECO:0000313" key="2">
    <source>
        <dbReference type="EMBL" id="VGO11763.1"/>
    </source>
</evidence>
<accession>A0A6C2TVY9</accession>
<keyword evidence="3" id="KW-1185">Reference proteome</keyword>
<proteinExistence type="predicted"/>
<dbReference type="Proteomes" id="UP000366872">
    <property type="component" value="Unassembled WGS sequence"/>
</dbReference>
<evidence type="ECO:0000313" key="3">
    <source>
        <dbReference type="Proteomes" id="UP000366872"/>
    </source>
</evidence>
<feature type="signal peptide" evidence="1">
    <location>
        <begin position="1"/>
        <end position="23"/>
    </location>
</feature>
<organism evidence="2 3">
    <name type="scientific">Pontiella desulfatans</name>
    <dbReference type="NCBI Taxonomy" id="2750659"/>
    <lineage>
        <taxon>Bacteria</taxon>
        <taxon>Pseudomonadati</taxon>
        <taxon>Kiritimatiellota</taxon>
        <taxon>Kiritimatiellia</taxon>
        <taxon>Kiritimatiellales</taxon>
        <taxon>Pontiellaceae</taxon>
        <taxon>Pontiella</taxon>
    </lineage>
</organism>
<evidence type="ECO:0000256" key="1">
    <source>
        <dbReference type="SAM" id="SignalP"/>
    </source>
</evidence>
<evidence type="ECO:0008006" key="4">
    <source>
        <dbReference type="Google" id="ProtNLM"/>
    </source>
</evidence>
<sequence length="454" mass="51256">MKIKRLILAGLAYVLAGVSVSSADTLRVKAKRDPGLGWKLEETRTVESLNRFKPKRIKTNAFGSRMDCRQKKTGFFHAVEKDGRWWLVDPEGYLNINVSVVSVNMGSGPSQKKAFPRAFGSEKKWANKTVELLRENGFNGTGAWSDDEQLREAKNRINYCVNWKFMSTFARGRTKLGSGHVDYPADCIPVFDPDWESFCERHAKMKVAGFKDDPCLVGHFFDNELPLKPGMIERFLELPKGDAGYLAARNFMESRKGKGAAIGDLKAAERDAFDDLVMEKYMGTIARAIRKVDPNHMLLGPRLYSRNASMGTIGKYVDAFAYNLYGKWSPAWKAADLAESIGKPLLVTEFYAKGMDVDGLSNESGAGWCVPTQEDRGLFYQNFALDLLESKVCIGWHWFRYQDNDPGNTKVDASNLNANKGIVNNDYEPYEPLLTKMKELNTQVYALIDYFDRQ</sequence>
<name>A0A6C2TVY9_PONDE</name>
<dbReference type="EMBL" id="CAAHFG010000001">
    <property type="protein sequence ID" value="VGO11763.1"/>
    <property type="molecule type" value="Genomic_DNA"/>
</dbReference>
<dbReference type="AlphaFoldDB" id="A0A6C2TVY9"/>
<gene>
    <name evidence="2" type="ORF">PDESU_00309</name>
</gene>
<dbReference type="RefSeq" id="WP_136077493.1">
    <property type="nucleotide sequence ID" value="NZ_CAAHFG010000001.1"/>
</dbReference>
<protein>
    <recommendedName>
        <fullName evidence="4">Agarase</fullName>
    </recommendedName>
</protein>
<dbReference type="InterPro" id="IPR017853">
    <property type="entry name" value="GH"/>
</dbReference>
<keyword evidence="1" id="KW-0732">Signal</keyword>
<feature type="chain" id="PRO_5025418576" description="Agarase" evidence="1">
    <location>
        <begin position="24"/>
        <end position="454"/>
    </location>
</feature>
<dbReference type="SUPFAM" id="SSF51445">
    <property type="entry name" value="(Trans)glycosidases"/>
    <property type="match status" value="1"/>
</dbReference>
<reference evidence="2 3" key="1">
    <citation type="submission" date="2019-04" db="EMBL/GenBank/DDBJ databases">
        <authorList>
            <person name="Van Vliet M D."/>
        </authorList>
    </citation>
    <scope>NUCLEOTIDE SEQUENCE [LARGE SCALE GENOMIC DNA]</scope>
    <source>
        <strain evidence="2 3">F1</strain>
    </source>
</reference>